<dbReference type="Pfam" id="PF00293">
    <property type="entry name" value="NUDIX"/>
    <property type="match status" value="1"/>
</dbReference>
<dbReference type="InterPro" id="IPR015797">
    <property type="entry name" value="NUDIX_hydrolase-like_dom_sf"/>
</dbReference>
<keyword evidence="5" id="KW-1185">Reference proteome</keyword>
<feature type="domain" description="Nudix hydrolase" evidence="3">
    <location>
        <begin position="1"/>
        <end position="126"/>
    </location>
</feature>
<organism evidence="4 5">
    <name type="scientific">Caldibacillus thermoamylovorans</name>
    <dbReference type="NCBI Taxonomy" id="35841"/>
    <lineage>
        <taxon>Bacteria</taxon>
        <taxon>Bacillati</taxon>
        <taxon>Bacillota</taxon>
        <taxon>Bacilli</taxon>
        <taxon>Bacillales</taxon>
        <taxon>Bacillaceae</taxon>
        <taxon>Caldibacillus</taxon>
    </lineage>
</organism>
<dbReference type="PROSITE" id="PS51462">
    <property type="entry name" value="NUDIX"/>
    <property type="match status" value="1"/>
</dbReference>
<dbReference type="CDD" id="cd18886">
    <property type="entry name" value="NUDIX_MutT_Nudt1"/>
    <property type="match status" value="1"/>
</dbReference>
<gene>
    <name evidence="4" type="ORF">BT1A1_2921</name>
</gene>
<dbReference type="SUPFAM" id="SSF55811">
    <property type="entry name" value="Nudix"/>
    <property type="match status" value="1"/>
</dbReference>
<dbReference type="InterPro" id="IPR020476">
    <property type="entry name" value="Nudix_hydrolase"/>
</dbReference>
<comment type="cofactor">
    <cofactor evidence="1">
        <name>Mg(2+)</name>
        <dbReference type="ChEBI" id="CHEBI:18420"/>
    </cofactor>
</comment>
<evidence type="ECO:0000256" key="2">
    <source>
        <dbReference type="ARBA" id="ARBA00022801"/>
    </source>
</evidence>
<dbReference type="PANTHER" id="PTHR43046">
    <property type="entry name" value="GDP-MANNOSE MANNOSYL HYDROLASE"/>
    <property type="match status" value="1"/>
</dbReference>
<dbReference type="GO" id="GO:0016787">
    <property type="term" value="F:hydrolase activity"/>
    <property type="evidence" value="ECO:0007669"/>
    <property type="project" value="UniProtKB-KW"/>
</dbReference>
<keyword evidence="2" id="KW-0378">Hydrolase</keyword>
<dbReference type="AlphaFoldDB" id="A0A090J499"/>
<dbReference type="RefSeq" id="WP_034772470.1">
    <property type="nucleotide sequence ID" value="NZ_CCRF01000083.1"/>
</dbReference>
<protein>
    <submittedName>
        <fullName evidence="4">YvcI</fullName>
    </submittedName>
</protein>
<evidence type="ECO:0000313" key="5">
    <source>
        <dbReference type="Proteomes" id="UP000040576"/>
    </source>
</evidence>
<dbReference type="PANTHER" id="PTHR43046:SF2">
    <property type="entry name" value="8-OXO-DGTP DIPHOSPHATASE-RELATED"/>
    <property type="match status" value="1"/>
</dbReference>
<accession>A0A090J499</accession>
<dbReference type="PRINTS" id="PR00502">
    <property type="entry name" value="NUDIXFAMILY"/>
</dbReference>
<evidence type="ECO:0000259" key="3">
    <source>
        <dbReference type="PROSITE" id="PS51462"/>
    </source>
</evidence>
<dbReference type="Gene3D" id="3.90.79.10">
    <property type="entry name" value="Nucleoside Triphosphate Pyrophosphohydrolase"/>
    <property type="match status" value="1"/>
</dbReference>
<reference evidence="4 5" key="1">
    <citation type="submission" date="2014-07" db="EMBL/GenBank/DDBJ databases">
        <authorList>
            <person name="Wibberg Daniel"/>
        </authorList>
    </citation>
    <scope>NUCLEOTIDE SEQUENCE [LARGE SCALE GENOMIC DNA]</scope>
</reference>
<proteinExistence type="predicted"/>
<dbReference type="EMBL" id="CCRF01000083">
    <property type="protein sequence ID" value="CEE02710.1"/>
    <property type="molecule type" value="Genomic_DNA"/>
</dbReference>
<evidence type="ECO:0000313" key="4">
    <source>
        <dbReference type="EMBL" id="CEE02710.1"/>
    </source>
</evidence>
<dbReference type="Proteomes" id="UP000040576">
    <property type="component" value="Unassembled WGS sequence"/>
</dbReference>
<dbReference type="InterPro" id="IPR000086">
    <property type="entry name" value="NUDIX_hydrolase_dom"/>
</dbReference>
<name>A0A090J499_9BACI</name>
<sequence length="149" mass="17314">MQRVANCIYMKNGEILLLQKPRRGWWAIPGGKVEPKETVKAAAIREYGEETGIQIRDPIIKGIYTFLIEDDDKFTEWMMFTFFTNQGDGIQKNVTREGKLQWHPVDKVDELPMAEGDRLIIQQALFGENVQFGTFHYTKDFQLISQKLD</sequence>
<evidence type="ECO:0000256" key="1">
    <source>
        <dbReference type="ARBA" id="ARBA00001946"/>
    </source>
</evidence>